<feature type="compositionally biased region" description="Basic and acidic residues" evidence="1">
    <location>
        <begin position="10"/>
        <end position="21"/>
    </location>
</feature>
<feature type="region of interest" description="Disordered" evidence="1">
    <location>
        <begin position="118"/>
        <end position="140"/>
    </location>
</feature>
<proteinExistence type="predicted"/>
<dbReference type="Pfam" id="PF12274">
    <property type="entry name" value="DUF3615"/>
    <property type="match status" value="1"/>
</dbReference>
<accession>A0A5J9UK81</accession>
<feature type="region of interest" description="Disordered" evidence="1">
    <location>
        <begin position="290"/>
        <end position="310"/>
    </location>
</feature>
<dbReference type="PANTHER" id="PTHR33326">
    <property type="entry name" value="OS05G0543800 PROTEIN"/>
    <property type="match status" value="1"/>
</dbReference>
<keyword evidence="4" id="KW-1185">Reference proteome</keyword>
<dbReference type="Gramene" id="TVU23815">
    <property type="protein sequence ID" value="TVU23815"/>
    <property type="gene ID" value="EJB05_26197"/>
</dbReference>
<comment type="caution">
    <text evidence="3">The sequence shown here is derived from an EMBL/GenBank/DDBJ whole genome shotgun (WGS) entry which is preliminary data.</text>
</comment>
<feature type="region of interest" description="Disordered" evidence="1">
    <location>
        <begin position="1"/>
        <end position="105"/>
    </location>
</feature>
<feature type="compositionally biased region" description="Low complexity" evidence="1">
    <location>
        <begin position="456"/>
        <end position="468"/>
    </location>
</feature>
<feature type="domain" description="DUF3615" evidence="2">
    <location>
        <begin position="490"/>
        <end position="589"/>
    </location>
</feature>
<name>A0A5J9UK81_9POAL</name>
<evidence type="ECO:0000259" key="2">
    <source>
        <dbReference type="Pfam" id="PF12274"/>
    </source>
</evidence>
<reference evidence="3 4" key="1">
    <citation type="journal article" date="2019" name="Sci. Rep.">
        <title>A high-quality genome of Eragrostis curvula grass provides insights into Poaceae evolution and supports new strategies to enhance forage quality.</title>
        <authorList>
            <person name="Carballo J."/>
            <person name="Santos B.A.C.M."/>
            <person name="Zappacosta D."/>
            <person name="Garbus I."/>
            <person name="Selva J.P."/>
            <person name="Gallo C.A."/>
            <person name="Diaz A."/>
            <person name="Albertini E."/>
            <person name="Caccamo M."/>
            <person name="Echenique V."/>
        </authorList>
    </citation>
    <scope>NUCLEOTIDE SEQUENCE [LARGE SCALE GENOMIC DNA]</scope>
    <source>
        <strain evidence="4">cv. Victoria</strain>
        <tissue evidence="3">Leaf</tissue>
    </source>
</reference>
<feature type="non-terminal residue" evidence="3">
    <location>
        <position position="1"/>
    </location>
</feature>
<organism evidence="3 4">
    <name type="scientific">Eragrostis curvula</name>
    <name type="common">weeping love grass</name>
    <dbReference type="NCBI Taxonomy" id="38414"/>
    <lineage>
        <taxon>Eukaryota</taxon>
        <taxon>Viridiplantae</taxon>
        <taxon>Streptophyta</taxon>
        <taxon>Embryophyta</taxon>
        <taxon>Tracheophyta</taxon>
        <taxon>Spermatophyta</taxon>
        <taxon>Magnoliopsida</taxon>
        <taxon>Liliopsida</taxon>
        <taxon>Poales</taxon>
        <taxon>Poaceae</taxon>
        <taxon>PACMAD clade</taxon>
        <taxon>Chloridoideae</taxon>
        <taxon>Eragrostideae</taxon>
        <taxon>Eragrostidinae</taxon>
        <taxon>Eragrostis</taxon>
    </lineage>
</organism>
<feature type="region of interest" description="Disordered" evidence="1">
    <location>
        <begin position="169"/>
        <end position="203"/>
    </location>
</feature>
<dbReference type="OrthoDB" id="684795at2759"/>
<evidence type="ECO:0000313" key="4">
    <source>
        <dbReference type="Proteomes" id="UP000324897"/>
    </source>
</evidence>
<feature type="non-terminal residue" evidence="3">
    <location>
        <position position="611"/>
    </location>
</feature>
<feature type="region of interest" description="Disordered" evidence="1">
    <location>
        <begin position="449"/>
        <end position="474"/>
    </location>
</feature>
<sequence>ISGARRRRRLVLDGREPENSARVKYYRPVPPHQPTNGFIEPHTSPPPAMDGDADRSHDWLTGNRNHGLPESSRSRRRRRPPGNVHAFTPAASRPPAMDDDADFYAAASHPPIERLEQGTNSFDLLPPRRPPPPSLPLRVPDYLRDRFPGRQITSPHYLALDYELSRRRPSATCSQTSSSTATPSDHPGAERTGSRTRIRQSALYADRPRLFRHRRSARNLEHSSDVSSNQLEVINPATFEALSVRDSSTMFPSVTEEHPREVSSSELGGAVTDLPTLEVLPLMSELPLLTPDETSEESNDEDVDEEHTSHVCTDVPTVETISESDYRAPLEVSDGDCDGLPDDGACGQAFLFFNQPKGISTSMVLAAGPLVITVSDDEEEQPKPDSDVDSDEFQREMEEYFAAHPCAPLRQAFDRIFAIEQATLTAQAAEWGTEPPSVVIARAAAEVERQQETRSHQSPQQASAAAIQRHGSSTEDIVRNEKTWMCEEVMVCFNKYLERSADLAGLEYKLDELCHQCFNVENYNKVFHHYNFRVMMKMPSSVDWILELYFAEVKQIFGRKYYFCCPLEPDEDGDCFACKNQGVEDLKHPATGGFDMGSPDAQYMEPFYKLK</sequence>
<evidence type="ECO:0000256" key="1">
    <source>
        <dbReference type="SAM" id="MobiDB-lite"/>
    </source>
</evidence>
<feature type="compositionally biased region" description="Low complexity" evidence="1">
    <location>
        <begin position="170"/>
        <end position="184"/>
    </location>
</feature>
<dbReference type="EMBL" id="RWGY01000013">
    <property type="protein sequence ID" value="TVU23815.1"/>
    <property type="molecule type" value="Genomic_DNA"/>
</dbReference>
<dbReference type="AlphaFoldDB" id="A0A5J9UK81"/>
<dbReference type="InterPro" id="IPR022059">
    <property type="entry name" value="DUF3615"/>
</dbReference>
<evidence type="ECO:0000313" key="3">
    <source>
        <dbReference type="EMBL" id="TVU23815.1"/>
    </source>
</evidence>
<gene>
    <name evidence="3" type="ORF">EJB05_26197</name>
</gene>
<dbReference type="Proteomes" id="UP000324897">
    <property type="component" value="Chromosome 2"/>
</dbReference>
<protein>
    <recommendedName>
        <fullName evidence="2">DUF3615 domain-containing protein</fullName>
    </recommendedName>
</protein>
<feature type="compositionally biased region" description="Acidic residues" evidence="1">
    <location>
        <begin position="293"/>
        <end position="305"/>
    </location>
</feature>
<dbReference type="PANTHER" id="PTHR33326:SF14">
    <property type="entry name" value="EXPRESSED PROTEIN"/>
    <property type="match status" value="1"/>
</dbReference>